<dbReference type="EMBL" id="CAWYQH010000035">
    <property type="protein sequence ID" value="CAK8676801.1"/>
    <property type="molecule type" value="Genomic_DNA"/>
</dbReference>
<dbReference type="SUPFAM" id="SSF52540">
    <property type="entry name" value="P-loop containing nucleoside triphosphate hydrolases"/>
    <property type="match status" value="1"/>
</dbReference>
<name>A0ABP0FBN3_CLALP</name>
<evidence type="ECO:0008006" key="3">
    <source>
        <dbReference type="Google" id="ProtNLM"/>
    </source>
</evidence>
<evidence type="ECO:0000313" key="2">
    <source>
        <dbReference type="Proteomes" id="UP001642483"/>
    </source>
</evidence>
<dbReference type="InterPro" id="IPR027417">
    <property type="entry name" value="P-loop_NTPase"/>
</dbReference>
<dbReference type="Proteomes" id="UP001642483">
    <property type="component" value="Unassembled WGS sequence"/>
</dbReference>
<sequence>MNSIENGILVIGISGVSNGGKTTLVSLLKKLFKQNVLCYCVGQDTYFKDESDVESDEATGLLRWDELCSFKMDEMCDEVNSILEHLRASCSGAKNEIKAILLVEGILIFHEPNLNCLFHKRYFLTLPYEEAKSRRSKRVYVPADVANTFDSQVWPLYLKHRDILQERHEDLLEIDATCNLSDVLNIIKEDIRSSFWPKQTWPFA</sequence>
<dbReference type="PANTHER" id="PTHR10285">
    <property type="entry name" value="URIDINE KINASE"/>
    <property type="match status" value="1"/>
</dbReference>
<dbReference type="Gene3D" id="3.40.50.300">
    <property type="entry name" value="P-loop containing nucleotide triphosphate hydrolases"/>
    <property type="match status" value="1"/>
</dbReference>
<evidence type="ECO:0000313" key="1">
    <source>
        <dbReference type="EMBL" id="CAK8676801.1"/>
    </source>
</evidence>
<reference evidence="1 2" key="1">
    <citation type="submission" date="2024-02" db="EMBL/GenBank/DDBJ databases">
        <authorList>
            <person name="Daric V."/>
            <person name="Darras S."/>
        </authorList>
    </citation>
    <scope>NUCLEOTIDE SEQUENCE [LARGE SCALE GENOMIC DNA]</scope>
</reference>
<organism evidence="1 2">
    <name type="scientific">Clavelina lepadiformis</name>
    <name type="common">Light-bulb sea squirt</name>
    <name type="synonym">Ascidia lepadiformis</name>
    <dbReference type="NCBI Taxonomy" id="159417"/>
    <lineage>
        <taxon>Eukaryota</taxon>
        <taxon>Metazoa</taxon>
        <taxon>Chordata</taxon>
        <taxon>Tunicata</taxon>
        <taxon>Ascidiacea</taxon>
        <taxon>Aplousobranchia</taxon>
        <taxon>Clavelinidae</taxon>
        <taxon>Clavelina</taxon>
    </lineage>
</organism>
<comment type="caution">
    <text evidence="1">The sequence shown here is derived from an EMBL/GenBank/DDBJ whole genome shotgun (WGS) entry which is preliminary data.</text>
</comment>
<gene>
    <name evidence="1" type="ORF">CVLEPA_LOCUS6236</name>
</gene>
<proteinExistence type="predicted"/>
<keyword evidence="2" id="KW-1185">Reference proteome</keyword>
<dbReference type="Pfam" id="PF13238">
    <property type="entry name" value="AAA_18"/>
    <property type="match status" value="1"/>
</dbReference>
<accession>A0ABP0FBN3</accession>
<protein>
    <recommendedName>
        <fullName evidence="3">Nicotinamide riboside kinase 1</fullName>
    </recommendedName>
</protein>